<evidence type="ECO:0000313" key="1">
    <source>
        <dbReference type="EMBL" id="KEC64756.1"/>
    </source>
</evidence>
<evidence type="ECO:0000313" key="2">
    <source>
        <dbReference type="Proteomes" id="UP000027143"/>
    </source>
</evidence>
<dbReference type="EMBL" id="AHPD01000020">
    <property type="protein sequence ID" value="KEC64756.1"/>
    <property type="molecule type" value="Genomic_DNA"/>
</dbReference>
<dbReference type="Proteomes" id="UP000027143">
    <property type="component" value="Unassembled WGS sequence"/>
</dbReference>
<reference evidence="1 2" key="1">
    <citation type="submission" date="2012-04" db="EMBL/GenBank/DDBJ databases">
        <title>The Genome Sequence of Bartonella quintana JK 68.</title>
        <authorList>
            <consortium name="The Broad Institute Genome Sequencing Platform"/>
            <consortium name="The Broad Institute Genome Sequencing Center for Infectious Disease"/>
            <person name="Feldgarden M."/>
            <person name="Kirby J."/>
            <person name="Kosoy M."/>
            <person name="Birtles R."/>
            <person name="Probert W.S."/>
            <person name="Chiaraviglio L."/>
            <person name="Walker B."/>
            <person name="Young S.K."/>
            <person name="Zeng Q."/>
            <person name="Gargeya S."/>
            <person name="Fitzgerald M."/>
            <person name="Haas B."/>
            <person name="Abouelleil A."/>
            <person name="Alvarado L."/>
            <person name="Arachchi H.M."/>
            <person name="Berlin A.M."/>
            <person name="Chapman S.B."/>
            <person name="Goldberg J."/>
            <person name="Griggs A."/>
            <person name="Gujja S."/>
            <person name="Hansen M."/>
            <person name="Howarth C."/>
            <person name="Imamovic A."/>
            <person name="Larimer J."/>
            <person name="McCowen C."/>
            <person name="Montmayeur A."/>
            <person name="Murphy C."/>
            <person name="Neiman D."/>
            <person name="Pearson M."/>
            <person name="Priest M."/>
            <person name="Roberts A."/>
            <person name="Saif S."/>
            <person name="Shea T."/>
            <person name="Sisk P."/>
            <person name="Sykes S."/>
            <person name="Wortman J."/>
            <person name="Nusbaum C."/>
            <person name="Birren B."/>
        </authorList>
    </citation>
    <scope>NUCLEOTIDE SEQUENCE [LARGE SCALE GENOMIC DNA]</scope>
    <source>
        <strain evidence="1 2">JK 68</strain>
    </source>
</reference>
<accession>A0ABR4SNR0</accession>
<gene>
    <name evidence="1" type="ORF">O7U_01228</name>
</gene>
<protein>
    <submittedName>
        <fullName evidence="1">Uncharacterized protein</fullName>
    </submittedName>
</protein>
<keyword evidence="2" id="KW-1185">Reference proteome</keyword>
<comment type="caution">
    <text evidence="1">The sequence shown here is derived from an EMBL/GenBank/DDBJ whole genome shotgun (WGS) entry which is preliminary data.</text>
</comment>
<sequence>MIASLSLRGCVLSVMPIMSECSCSAHFKNLLMRSFLIHPII</sequence>
<name>A0ABR4SNR0_BARQI</name>
<proteinExistence type="predicted"/>
<organism evidence="1 2">
    <name type="scientific">Bartonella quintana JK 68</name>
    <dbReference type="NCBI Taxonomy" id="1134503"/>
    <lineage>
        <taxon>Bacteria</taxon>
        <taxon>Pseudomonadati</taxon>
        <taxon>Pseudomonadota</taxon>
        <taxon>Alphaproteobacteria</taxon>
        <taxon>Hyphomicrobiales</taxon>
        <taxon>Bartonellaceae</taxon>
        <taxon>Bartonella</taxon>
    </lineage>
</organism>